<protein>
    <recommendedName>
        <fullName evidence="3">DUF922 domain-containing protein</fullName>
    </recommendedName>
</protein>
<keyword evidence="2" id="KW-1185">Reference proteome</keyword>
<reference evidence="1" key="2">
    <citation type="submission" date="2020-09" db="EMBL/GenBank/DDBJ databases">
        <authorList>
            <person name="Sun Q."/>
            <person name="Kim S."/>
        </authorList>
    </citation>
    <scope>NUCLEOTIDE SEQUENCE</scope>
    <source>
        <strain evidence="1">KCTC 12113</strain>
    </source>
</reference>
<dbReference type="Proteomes" id="UP000634668">
    <property type="component" value="Unassembled WGS sequence"/>
</dbReference>
<evidence type="ECO:0000313" key="1">
    <source>
        <dbReference type="EMBL" id="GGW33389.1"/>
    </source>
</evidence>
<dbReference type="Pfam" id="PF06037">
    <property type="entry name" value="DUF922"/>
    <property type="match status" value="1"/>
</dbReference>
<organism evidence="1 2">
    <name type="scientific">Arenibacter certesii</name>
    <dbReference type="NCBI Taxonomy" id="228955"/>
    <lineage>
        <taxon>Bacteria</taxon>
        <taxon>Pseudomonadati</taxon>
        <taxon>Bacteroidota</taxon>
        <taxon>Flavobacteriia</taxon>
        <taxon>Flavobacteriales</taxon>
        <taxon>Flavobacteriaceae</taxon>
        <taxon>Arenibacter</taxon>
    </lineage>
</organism>
<evidence type="ECO:0008006" key="3">
    <source>
        <dbReference type="Google" id="ProtNLM"/>
    </source>
</evidence>
<evidence type="ECO:0000313" key="2">
    <source>
        <dbReference type="Proteomes" id="UP000634668"/>
    </source>
</evidence>
<dbReference type="AlphaFoldDB" id="A0A918IUW0"/>
<proteinExistence type="predicted"/>
<dbReference type="EMBL" id="BMWP01000010">
    <property type="protein sequence ID" value="GGW33389.1"/>
    <property type="molecule type" value="Genomic_DNA"/>
</dbReference>
<gene>
    <name evidence="1" type="ORF">GCM10007383_18090</name>
</gene>
<dbReference type="InterPro" id="IPR010321">
    <property type="entry name" value="DUF922"/>
</dbReference>
<sequence>MGAIKVCITFIFLLIVQLGLAQQKDDVLWQRENRLEWSDFKGKPSRTSNASAVTASGIAYSFSTFRKNDKIEIDFQVTSYFYPQNSWVRNTITDTLILNHEQLHFDITEIYTRKLRREFAEATFSDNVKAEVKAIYEQIIKELNDFQNLYDKETNFSRNYEKQLEWNKQVSMALEQH</sequence>
<comment type="caution">
    <text evidence="1">The sequence shown here is derived from an EMBL/GenBank/DDBJ whole genome shotgun (WGS) entry which is preliminary data.</text>
</comment>
<dbReference type="RefSeq" id="WP_026812868.1">
    <property type="nucleotide sequence ID" value="NZ_BMWP01000010.1"/>
</dbReference>
<reference evidence="1" key="1">
    <citation type="journal article" date="2014" name="Int. J. Syst. Evol. Microbiol.">
        <title>Complete genome sequence of Corynebacterium casei LMG S-19264T (=DSM 44701T), isolated from a smear-ripened cheese.</title>
        <authorList>
            <consortium name="US DOE Joint Genome Institute (JGI-PGF)"/>
            <person name="Walter F."/>
            <person name="Albersmeier A."/>
            <person name="Kalinowski J."/>
            <person name="Ruckert C."/>
        </authorList>
    </citation>
    <scope>NUCLEOTIDE SEQUENCE</scope>
    <source>
        <strain evidence="1">KCTC 12113</strain>
    </source>
</reference>
<name>A0A918IUW0_9FLAO</name>
<accession>A0A918IUW0</accession>